<feature type="binding site" evidence="2">
    <location>
        <position position="200"/>
    </location>
    <ligand>
        <name>substrate</name>
    </ligand>
</feature>
<feature type="binding site" evidence="3">
    <location>
        <position position="263"/>
    </location>
    <ligand>
        <name>substrate</name>
    </ligand>
</feature>
<keyword evidence="3" id="KW-0479">Metal-binding</keyword>
<dbReference type="InterPro" id="IPR038404">
    <property type="entry name" value="TRAP_DctP_sf"/>
</dbReference>
<evidence type="ECO:0000256" key="5">
    <source>
        <dbReference type="SAM" id="SignalP"/>
    </source>
</evidence>
<gene>
    <name evidence="6" type="ORF">J2T57_003117</name>
</gene>
<dbReference type="PANTHER" id="PTHR33376:SF5">
    <property type="entry name" value="EXTRACYTOPLASMIC SOLUTE RECEPTOR PROTEIN"/>
    <property type="match status" value="1"/>
</dbReference>
<evidence type="ECO:0000256" key="2">
    <source>
        <dbReference type="PIRSR" id="PIRSR039026-1"/>
    </source>
</evidence>
<comment type="caution">
    <text evidence="6">The sequence shown here is derived from an EMBL/GenBank/DDBJ whole genome shotgun (WGS) entry which is preliminary data.</text>
</comment>
<feature type="binding site" evidence="2">
    <location>
        <position position="179"/>
    </location>
    <ligand>
        <name>substrate</name>
    </ligand>
</feature>
<dbReference type="GO" id="GO:0055085">
    <property type="term" value="P:transmembrane transport"/>
    <property type="evidence" value="ECO:0007669"/>
    <property type="project" value="InterPro"/>
</dbReference>
<feature type="chain" id="PRO_5041997780" evidence="5">
    <location>
        <begin position="29"/>
        <end position="382"/>
    </location>
</feature>
<dbReference type="Pfam" id="PF03480">
    <property type="entry name" value="DctP"/>
    <property type="match status" value="1"/>
</dbReference>
<reference evidence="6" key="1">
    <citation type="submission" date="2022-03" db="EMBL/GenBank/DDBJ databases">
        <title>Genomic Encyclopedia of Type Strains, Phase III (KMG-III): the genomes of soil and plant-associated and newly described type strains.</title>
        <authorList>
            <person name="Whitman W."/>
        </authorList>
    </citation>
    <scope>NUCLEOTIDE SEQUENCE</scope>
    <source>
        <strain evidence="6">ANL 6-2</strain>
    </source>
</reference>
<dbReference type="GO" id="GO:0031317">
    <property type="term" value="C:tripartite ATP-independent periplasmic transporter complex"/>
    <property type="evidence" value="ECO:0007669"/>
    <property type="project" value="InterPro"/>
</dbReference>
<evidence type="ECO:0000256" key="4">
    <source>
        <dbReference type="SAM" id="MobiDB-lite"/>
    </source>
</evidence>
<dbReference type="EMBL" id="JALJXV010000007">
    <property type="protein sequence ID" value="MCP1675962.1"/>
    <property type="molecule type" value="Genomic_DNA"/>
</dbReference>
<evidence type="ECO:0000313" key="6">
    <source>
        <dbReference type="EMBL" id="MCP1675962.1"/>
    </source>
</evidence>
<dbReference type="Gene3D" id="3.40.190.10">
    <property type="entry name" value="Periplasmic binding protein-like II"/>
    <property type="match status" value="1"/>
</dbReference>
<organism evidence="6 7">
    <name type="scientific">Natronocella acetinitrilica</name>
    <dbReference type="NCBI Taxonomy" id="414046"/>
    <lineage>
        <taxon>Bacteria</taxon>
        <taxon>Pseudomonadati</taxon>
        <taxon>Pseudomonadota</taxon>
        <taxon>Gammaproteobacteria</taxon>
        <taxon>Chromatiales</taxon>
        <taxon>Ectothiorhodospiraceae</taxon>
        <taxon>Natronocella</taxon>
    </lineage>
</organism>
<keyword evidence="7" id="KW-1185">Reference proteome</keyword>
<feature type="binding site" evidence="3">
    <location>
        <position position="237"/>
    </location>
    <ligand>
        <name>substrate</name>
    </ligand>
</feature>
<dbReference type="InterPro" id="IPR018389">
    <property type="entry name" value="DctP_fam"/>
</dbReference>
<evidence type="ECO:0000256" key="3">
    <source>
        <dbReference type="PIRSR" id="PIRSR039026-2"/>
    </source>
</evidence>
<evidence type="ECO:0000313" key="7">
    <source>
        <dbReference type="Proteomes" id="UP001205843"/>
    </source>
</evidence>
<accession>A0AAE3G5V7</accession>
<protein>
    <submittedName>
        <fullName evidence="6">TRAP-type mannitol/chloroaromatic compound transport system substrate-binding protein</fullName>
    </submittedName>
</protein>
<feature type="binding site" evidence="3">
    <location>
        <position position="238"/>
    </location>
    <ligand>
        <name>Na(+)</name>
        <dbReference type="ChEBI" id="CHEBI:29101"/>
    </ligand>
</feature>
<dbReference type="PIRSF" id="PIRSF039026">
    <property type="entry name" value="SiaP"/>
    <property type="match status" value="1"/>
</dbReference>
<dbReference type="PANTHER" id="PTHR33376">
    <property type="match status" value="1"/>
</dbReference>
<dbReference type="Proteomes" id="UP001205843">
    <property type="component" value="Unassembled WGS sequence"/>
</dbReference>
<sequence>MKRRQFVKKIGTGAALAGGAAVSLPLLSGCNDTQSQAPEPAATTTTQTQPTRRTIEWRMVTTWPKGFPGLGTGAEHLARLVEELTDGQIRVRVFGAGEIAAPFDILDTVSEGTAEMGHGAAYYWQDQLEGASFFGAVPFGFNGQEMNAWLYYGGGMELWQELYAQRGLVPTAGGNTGVQLGGWFTRRIDSIADIDGLRMRLPGFAQEVMRRHGGIPTNLPGGELFSALRSGELDATEWVGPYNDVNFGLHKAAPYMYYPGWQEPGTCIECFVNAEALNSLSSHLRRAVLYACRLANYDMLAEFTALNADALQQIRREPDVEVLAFPDDVMRAFKQTSTEIIAEQADKGELTRRIHRSFTEFFDKVSDWHAISEAAMFDARRL</sequence>
<dbReference type="RefSeq" id="WP_253480357.1">
    <property type="nucleotide sequence ID" value="NZ_JALJXV010000007.1"/>
</dbReference>
<dbReference type="GO" id="GO:0046872">
    <property type="term" value="F:metal ion binding"/>
    <property type="evidence" value="ECO:0007669"/>
    <property type="project" value="UniProtKB-KW"/>
</dbReference>
<dbReference type="InterPro" id="IPR026289">
    <property type="entry name" value="SBP_TakP-like"/>
</dbReference>
<proteinExistence type="predicted"/>
<feature type="signal peptide" evidence="5">
    <location>
        <begin position="1"/>
        <end position="28"/>
    </location>
</feature>
<dbReference type="Gene3D" id="3.40.190.170">
    <property type="entry name" value="Bacterial extracellular solute-binding protein, family 7"/>
    <property type="match status" value="1"/>
</dbReference>
<keyword evidence="1 5" id="KW-0732">Signal</keyword>
<evidence type="ECO:0000256" key="1">
    <source>
        <dbReference type="ARBA" id="ARBA00022729"/>
    </source>
</evidence>
<name>A0AAE3G5V7_9GAMM</name>
<feature type="region of interest" description="Disordered" evidence="4">
    <location>
        <begin position="31"/>
        <end position="50"/>
    </location>
</feature>
<dbReference type="PROSITE" id="PS51257">
    <property type="entry name" value="PROKAR_LIPOPROTEIN"/>
    <property type="match status" value="1"/>
</dbReference>
<dbReference type="AlphaFoldDB" id="A0AAE3G5V7"/>